<keyword evidence="3" id="KW-0274">FAD</keyword>
<dbReference type="GO" id="GO:0004499">
    <property type="term" value="F:N,N-dimethylaniline monooxygenase activity"/>
    <property type="evidence" value="ECO:0007669"/>
    <property type="project" value="InterPro"/>
</dbReference>
<dbReference type="Pfam" id="PF00743">
    <property type="entry name" value="FMO-like"/>
    <property type="match status" value="2"/>
</dbReference>
<evidence type="ECO:0000256" key="1">
    <source>
        <dbReference type="ARBA" id="ARBA00009183"/>
    </source>
</evidence>
<keyword evidence="4" id="KW-0560">Oxidoreductase</keyword>
<evidence type="ECO:0000256" key="3">
    <source>
        <dbReference type="ARBA" id="ARBA00022827"/>
    </source>
</evidence>
<dbReference type="InterPro" id="IPR050346">
    <property type="entry name" value="FMO-like"/>
</dbReference>
<dbReference type="SUPFAM" id="SSF51905">
    <property type="entry name" value="FAD/NAD(P)-binding domain"/>
    <property type="match status" value="2"/>
</dbReference>
<keyword evidence="5" id="KW-0503">Monooxygenase</keyword>
<dbReference type="EMBL" id="BTFZ01000001">
    <property type="protein sequence ID" value="GMM33480.1"/>
    <property type="molecule type" value="Genomic_DNA"/>
</dbReference>
<evidence type="ECO:0000313" key="6">
    <source>
        <dbReference type="Proteomes" id="UP001360560"/>
    </source>
</evidence>
<dbReference type="InterPro" id="IPR036188">
    <property type="entry name" value="FAD/NAD-bd_sf"/>
</dbReference>
<evidence type="ECO:0000256" key="2">
    <source>
        <dbReference type="ARBA" id="ARBA00022630"/>
    </source>
</evidence>
<protein>
    <submittedName>
        <fullName evidence="5">N,N-dimethylaniline monooxygenase</fullName>
    </submittedName>
</protein>
<dbReference type="AlphaFoldDB" id="A0AAV5QG98"/>
<dbReference type="GeneID" id="90071459"/>
<evidence type="ECO:0000256" key="4">
    <source>
        <dbReference type="ARBA" id="ARBA00023002"/>
    </source>
</evidence>
<keyword evidence="2" id="KW-0285">Flavoprotein</keyword>
<keyword evidence="6" id="KW-1185">Reference proteome</keyword>
<dbReference type="PANTHER" id="PTHR23023">
    <property type="entry name" value="DIMETHYLANILINE MONOOXYGENASE"/>
    <property type="match status" value="1"/>
</dbReference>
<dbReference type="GO" id="GO:0050661">
    <property type="term" value="F:NADP binding"/>
    <property type="evidence" value="ECO:0007669"/>
    <property type="project" value="InterPro"/>
</dbReference>
<sequence>MTRSAFFPNEIKDVIIIGAGPCGAGFTKSLLQDRSKYRSIRVFERRSVAGGLWNYDDVDEPLTLGPSTHAINPKNSNTGKYLWPTAAHKDLDTNIPYELMQYNTFKWTEKRRLFPTRSEVLKYFQTYSEAIEDYVEYNTSVVSVKQLDDLKWEVVVRPVSTETEGSLKQSFESGFEDRVFIADAVVIATGHYDIPRIPDFKGLKSWHQKYPGSIIHSKSFKSPEDYSAKDKILIIGNSASAVDIIVHLKSKWNTEIDIYNSIRSKNNDSSITIPGLTAVSEISQFNASEQSVEFKDGKRITGINKIIFATGFLRTFPFLEDINSSNKPLLKSGNRIHGLWRHILSYEYPGLAVAGVPKYGGPMALAEVQGAWLSRVFLGEIDLPSINLMNKWEKDREGKLGHDAPNFHFLLHPEDVSYYNMLVREVKESSNPSAEGIEYLSQYYSTVRANFKLIKKKYYDMISATGSMVYELEELQSKAPFKLSTFTPGPLDV</sequence>
<name>A0AAV5QG98_9ASCO</name>
<dbReference type="RefSeq" id="XP_064850480.1">
    <property type="nucleotide sequence ID" value="XM_064994408.1"/>
</dbReference>
<proteinExistence type="inferred from homology"/>
<accession>A0AAV5QG98</accession>
<dbReference type="InterPro" id="IPR020946">
    <property type="entry name" value="Flavin_mOase-like"/>
</dbReference>
<dbReference type="Gene3D" id="3.50.50.60">
    <property type="entry name" value="FAD/NAD(P)-binding domain"/>
    <property type="match status" value="2"/>
</dbReference>
<dbReference type="GO" id="GO:0050660">
    <property type="term" value="F:flavin adenine dinucleotide binding"/>
    <property type="evidence" value="ECO:0007669"/>
    <property type="project" value="InterPro"/>
</dbReference>
<reference evidence="5 6" key="1">
    <citation type="journal article" date="2023" name="Elife">
        <title>Identification of key yeast species and microbe-microbe interactions impacting larval growth of Drosophila in the wild.</title>
        <authorList>
            <person name="Mure A."/>
            <person name="Sugiura Y."/>
            <person name="Maeda R."/>
            <person name="Honda K."/>
            <person name="Sakurai N."/>
            <person name="Takahashi Y."/>
            <person name="Watada M."/>
            <person name="Katoh T."/>
            <person name="Gotoh A."/>
            <person name="Gotoh Y."/>
            <person name="Taniguchi I."/>
            <person name="Nakamura K."/>
            <person name="Hayashi T."/>
            <person name="Katayama T."/>
            <person name="Uemura T."/>
            <person name="Hattori Y."/>
        </authorList>
    </citation>
    <scope>NUCLEOTIDE SEQUENCE [LARGE SCALE GENOMIC DNA]</scope>
    <source>
        <strain evidence="5 6">SC-9</strain>
    </source>
</reference>
<comment type="caution">
    <text evidence="5">The sequence shown here is derived from an EMBL/GenBank/DDBJ whole genome shotgun (WGS) entry which is preliminary data.</text>
</comment>
<evidence type="ECO:0000313" key="5">
    <source>
        <dbReference type="EMBL" id="GMM33480.1"/>
    </source>
</evidence>
<dbReference type="Proteomes" id="UP001360560">
    <property type="component" value="Unassembled WGS sequence"/>
</dbReference>
<comment type="similarity">
    <text evidence="1">Belongs to the FMO family.</text>
</comment>
<organism evidence="5 6">
    <name type="scientific">Saccharomycopsis crataegensis</name>
    <dbReference type="NCBI Taxonomy" id="43959"/>
    <lineage>
        <taxon>Eukaryota</taxon>
        <taxon>Fungi</taxon>
        <taxon>Dikarya</taxon>
        <taxon>Ascomycota</taxon>
        <taxon>Saccharomycotina</taxon>
        <taxon>Saccharomycetes</taxon>
        <taxon>Saccharomycopsidaceae</taxon>
        <taxon>Saccharomycopsis</taxon>
    </lineage>
</organism>
<gene>
    <name evidence="5" type="ORF">DASC09_008050</name>
</gene>